<keyword evidence="3" id="KW-1185">Reference proteome</keyword>
<accession>A0A183P5U7</accession>
<evidence type="ECO:0000313" key="2">
    <source>
        <dbReference type="EMBL" id="VDP51256.1"/>
    </source>
</evidence>
<sequence length="73" mass="8424">MFTTEEHLEFKATVNQHQGQDFQYKRQDGSTVWGGNLENYESHHPKDTGVYQQLSTQNNSDPLAGHYEQQPTV</sequence>
<feature type="region of interest" description="Disordered" evidence="1">
    <location>
        <begin position="35"/>
        <end position="73"/>
    </location>
</feature>
<proteinExistence type="predicted"/>
<organism evidence="2 3">
    <name type="scientific">Schistosoma mattheei</name>
    <dbReference type="NCBI Taxonomy" id="31246"/>
    <lineage>
        <taxon>Eukaryota</taxon>
        <taxon>Metazoa</taxon>
        <taxon>Spiralia</taxon>
        <taxon>Lophotrochozoa</taxon>
        <taxon>Platyhelminthes</taxon>
        <taxon>Trematoda</taxon>
        <taxon>Digenea</taxon>
        <taxon>Strigeidida</taxon>
        <taxon>Schistosomatoidea</taxon>
        <taxon>Schistosomatidae</taxon>
        <taxon>Schistosoma</taxon>
    </lineage>
</organism>
<dbReference type="EMBL" id="UZAL01029945">
    <property type="protein sequence ID" value="VDP51256.1"/>
    <property type="molecule type" value="Genomic_DNA"/>
</dbReference>
<feature type="compositionally biased region" description="Polar residues" evidence="1">
    <location>
        <begin position="50"/>
        <end position="61"/>
    </location>
</feature>
<protein>
    <submittedName>
        <fullName evidence="2">Uncharacterized protein</fullName>
    </submittedName>
</protein>
<evidence type="ECO:0000256" key="1">
    <source>
        <dbReference type="SAM" id="MobiDB-lite"/>
    </source>
</evidence>
<gene>
    <name evidence="2" type="ORF">SMTD_LOCUS9732</name>
</gene>
<evidence type="ECO:0000313" key="3">
    <source>
        <dbReference type="Proteomes" id="UP000269396"/>
    </source>
</evidence>
<name>A0A183P5U7_9TREM</name>
<dbReference type="AlphaFoldDB" id="A0A183P5U7"/>
<reference evidence="2 3" key="1">
    <citation type="submission" date="2018-11" db="EMBL/GenBank/DDBJ databases">
        <authorList>
            <consortium name="Pathogen Informatics"/>
        </authorList>
    </citation>
    <scope>NUCLEOTIDE SEQUENCE [LARGE SCALE GENOMIC DNA]</scope>
    <source>
        <strain>Denwood</strain>
        <strain evidence="3">Zambia</strain>
    </source>
</reference>
<dbReference type="Proteomes" id="UP000269396">
    <property type="component" value="Unassembled WGS sequence"/>
</dbReference>